<sequence>MEEIVIRYSGPSAQPPLSLNAGGGHCQISIKAKDGKEEIIFTGSKFSREDFEKAGGAEKEERLGLKPTP</sequence>
<comment type="caution">
    <text evidence="2">The sequence shown here is derived from an EMBL/GenBank/DDBJ whole genome shotgun (WGS) entry which is preliminary data.</text>
</comment>
<gene>
    <name evidence="2" type="ORF">COT26_00210</name>
</gene>
<accession>A0A2H0YRC5</accession>
<proteinExistence type="predicted"/>
<protein>
    <submittedName>
        <fullName evidence="2">Uncharacterized protein</fullName>
    </submittedName>
</protein>
<dbReference type="EMBL" id="PEXW01000005">
    <property type="protein sequence ID" value="PIS41020.1"/>
    <property type="molecule type" value="Genomic_DNA"/>
</dbReference>
<reference evidence="3" key="1">
    <citation type="submission" date="2017-09" db="EMBL/GenBank/DDBJ databases">
        <title>Depth-based differentiation of microbial function through sediment-hosted aquifers and enrichment of novel symbionts in the deep terrestrial subsurface.</title>
        <authorList>
            <person name="Probst A.J."/>
            <person name="Ladd B."/>
            <person name="Jarett J.K."/>
            <person name="Geller-Mcgrath D.E."/>
            <person name="Sieber C.M.K."/>
            <person name="Emerson J.B."/>
            <person name="Anantharaman K."/>
            <person name="Thomas B.C."/>
            <person name="Malmstrom R."/>
            <person name="Stieglmeier M."/>
            <person name="Klingl A."/>
            <person name="Woyke T."/>
            <person name="Ryan C.M."/>
            <person name="Banfield J.F."/>
        </authorList>
    </citation>
    <scope>NUCLEOTIDE SEQUENCE [LARGE SCALE GENOMIC DNA]</scope>
</reference>
<evidence type="ECO:0000313" key="2">
    <source>
        <dbReference type="EMBL" id="PIS41020.1"/>
    </source>
</evidence>
<organism evidence="2 3">
    <name type="scientific">Candidatus Kerfeldbacteria bacterium CG08_land_8_20_14_0_20_43_14</name>
    <dbReference type="NCBI Taxonomy" id="2014246"/>
    <lineage>
        <taxon>Bacteria</taxon>
        <taxon>Candidatus Kerfeldiibacteriota</taxon>
    </lineage>
</organism>
<dbReference type="AlphaFoldDB" id="A0A2H0YRC5"/>
<evidence type="ECO:0000256" key="1">
    <source>
        <dbReference type="SAM" id="MobiDB-lite"/>
    </source>
</evidence>
<evidence type="ECO:0000313" key="3">
    <source>
        <dbReference type="Proteomes" id="UP000236845"/>
    </source>
</evidence>
<dbReference type="Proteomes" id="UP000236845">
    <property type="component" value="Unassembled WGS sequence"/>
</dbReference>
<name>A0A2H0YRC5_9BACT</name>
<feature type="region of interest" description="Disordered" evidence="1">
    <location>
        <begin position="50"/>
        <end position="69"/>
    </location>
</feature>